<evidence type="ECO:0000256" key="4">
    <source>
        <dbReference type="ARBA" id="ARBA00022827"/>
    </source>
</evidence>
<sequence length="544" mass="59253">MHKASKSADHFDFIIVGGGSAGCVLAEKLSRCGRFEVALIEAGGSGKSPLVTMPGGVAALLQHPRLNWQLRSDDQLPRQSRGHFTPRGKGLGGSSAINAMIYTRGAQSDYDGWAQQTSEHWSWQQLLPRFRRLENNQRGADQYHGDQGPLHVSDVEPYYEVSKRFIAAGVEAGIPHNNDFNGGDLYGVGAFQFTMHNGERFGTRRAFLEPALTRKNLTVITNAQVEQVVIKQQQATGVLIRRGRHASQFIAARREVILSAGAFHSPQLLMLSGIGPAEELRRHGIITVVDSSDVGANLQEHVDSLVHYRNQQRDSLCLRPLGLGKLALETLSYWRNRSGAMAHPPSEVGGFLRSSPTVETPDIQLHLVPTRFADNGYDLRPAFSHGFACHACVLRPRTRGRLYLHSAEVKQAPGFTYDFLSEHEDQEVLLSAIKQVRDIMAQPAMAEHNGGELIPGASNSDDELLASLKFHAGLIYHPTSTCRMGNDANAVVDAQLRVNGVAGLRVVDASIMPTVISGNTNAPTMVIADVGADFILADTASNTP</sequence>
<dbReference type="RefSeq" id="WP_173919664.1">
    <property type="nucleotide sequence ID" value="NZ_CADCXY010000001.1"/>
</dbReference>
<dbReference type="GO" id="GO:0050660">
    <property type="term" value="F:flavin adenine dinucleotide binding"/>
    <property type="evidence" value="ECO:0007669"/>
    <property type="project" value="InterPro"/>
</dbReference>
<proteinExistence type="inferred from homology"/>
<dbReference type="PANTHER" id="PTHR11552:SF147">
    <property type="entry name" value="CHOLINE DEHYDROGENASE, MITOCHONDRIAL"/>
    <property type="match status" value="1"/>
</dbReference>
<name>A0A6S6WJT6_9GAMM</name>
<keyword evidence="4 5" id="KW-0274">FAD</keyword>
<evidence type="ECO:0000259" key="8">
    <source>
        <dbReference type="PROSITE" id="PS00624"/>
    </source>
</evidence>
<dbReference type="Proteomes" id="UP000481517">
    <property type="component" value="Unassembled WGS sequence"/>
</dbReference>
<keyword evidence="3 6" id="KW-0285">Flavoprotein</keyword>
<keyword evidence="9" id="KW-0560">Oxidoreductase</keyword>
<dbReference type="InterPro" id="IPR007867">
    <property type="entry name" value="GMC_OxRtase_C"/>
</dbReference>
<dbReference type="Pfam" id="PF05199">
    <property type="entry name" value="GMC_oxred_C"/>
    <property type="match status" value="1"/>
</dbReference>
<dbReference type="PROSITE" id="PS00624">
    <property type="entry name" value="GMC_OXRED_2"/>
    <property type="match status" value="1"/>
</dbReference>
<reference evidence="9 10" key="1">
    <citation type="submission" date="2020-02" db="EMBL/GenBank/DDBJ databases">
        <authorList>
            <person name="Rodrigo-Torres L."/>
            <person name="Arahal R. D."/>
            <person name="Lucena T."/>
        </authorList>
    </citation>
    <scope>NUCLEOTIDE SEQUENCE [LARGE SCALE GENOMIC DNA]</scope>
    <source>
        <strain evidence="9 10">CECT 9734</strain>
    </source>
</reference>
<feature type="domain" description="Glucose-methanol-choline oxidoreductase N-terminal" evidence="7">
    <location>
        <begin position="88"/>
        <end position="111"/>
    </location>
</feature>
<evidence type="ECO:0000256" key="6">
    <source>
        <dbReference type="RuleBase" id="RU003968"/>
    </source>
</evidence>
<dbReference type="EC" id="1.1.99.-" evidence="9"/>
<evidence type="ECO:0000313" key="9">
    <source>
        <dbReference type="EMBL" id="CAB0150087.1"/>
    </source>
</evidence>
<feature type="domain" description="Glucose-methanol-choline oxidoreductase N-terminal" evidence="8">
    <location>
        <begin position="261"/>
        <end position="275"/>
    </location>
</feature>
<dbReference type="InterPro" id="IPR036188">
    <property type="entry name" value="FAD/NAD-bd_sf"/>
</dbReference>
<evidence type="ECO:0000256" key="1">
    <source>
        <dbReference type="ARBA" id="ARBA00001974"/>
    </source>
</evidence>
<dbReference type="PANTHER" id="PTHR11552">
    <property type="entry name" value="GLUCOSE-METHANOL-CHOLINE GMC OXIDOREDUCTASE"/>
    <property type="match status" value="1"/>
</dbReference>
<gene>
    <name evidence="9" type="primary">alkJ</name>
    <name evidence="9" type="ORF">PSI9734_00654</name>
</gene>
<dbReference type="Gene3D" id="3.50.50.60">
    <property type="entry name" value="FAD/NAD(P)-binding domain"/>
    <property type="match status" value="1"/>
</dbReference>
<dbReference type="SUPFAM" id="SSF51905">
    <property type="entry name" value="FAD/NAD(P)-binding domain"/>
    <property type="match status" value="1"/>
</dbReference>
<dbReference type="PROSITE" id="PS00623">
    <property type="entry name" value="GMC_OXRED_1"/>
    <property type="match status" value="1"/>
</dbReference>
<keyword evidence="10" id="KW-1185">Reference proteome</keyword>
<organism evidence="9 10">
    <name type="scientific">Pseudidiomarina piscicola</name>
    <dbReference type="NCBI Taxonomy" id="2614830"/>
    <lineage>
        <taxon>Bacteria</taxon>
        <taxon>Pseudomonadati</taxon>
        <taxon>Pseudomonadota</taxon>
        <taxon>Gammaproteobacteria</taxon>
        <taxon>Alteromonadales</taxon>
        <taxon>Idiomarinaceae</taxon>
        <taxon>Pseudidiomarina</taxon>
    </lineage>
</organism>
<dbReference type="AlphaFoldDB" id="A0A6S6WJT6"/>
<accession>A0A6S6WJT6</accession>
<evidence type="ECO:0000259" key="7">
    <source>
        <dbReference type="PROSITE" id="PS00623"/>
    </source>
</evidence>
<evidence type="ECO:0000256" key="3">
    <source>
        <dbReference type="ARBA" id="ARBA00022630"/>
    </source>
</evidence>
<evidence type="ECO:0000256" key="2">
    <source>
        <dbReference type="ARBA" id="ARBA00010790"/>
    </source>
</evidence>
<dbReference type="InterPro" id="IPR012132">
    <property type="entry name" value="GMC_OxRdtase"/>
</dbReference>
<dbReference type="PROSITE" id="PS51257">
    <property type="entry name" value="PROKAR_LIPOPROTEIN"/>
    <property type="match status" value="1"/>
</dbReference>
<dbReference type="EMBL" id="CADCXY010000001">
    <property type="protein sequence ID" value="CAB0150087.1"/>
    <property type="molecule type" value="Genomic_DNA"/>
</dbReference>
<dbReference type="GO" id="GO:0016614">
    <property type="term" value="F:oxidoreductase activity, acting on CH-OH group of donors"/>
    <property type="evidence" value="ECO:0007669"/>
    <property type="project" value="InterPro"/>
</dbReference>
<dbReference type="PIRSF" id="PIRSF000137">
    <property type="entry name" value="Alcohol_oxidase"/>
    <property type="match status" value="1"/>
</dbReference>
<protein>
    <submittedName>
        <fullName evidence="9">Alcohol dehydrogenase [acceptor]</fullName>
        <ecNumber evidence="9">1.1.99.-</ecNumber>
    </submittedName>
</protein>
<comment type="cofactor">
    <cofactor evidence="1 5">
        <name>FAD</name>
        <dbReference type="ChEBI" id="CHEBI:57692"/>
    </cofactor>
</comment>
<evidence type="ECO:0000313" key="10">
    <source>
        <dbReference type="Proteomes" id="UP000481517"/>
    </source>
</evidence>
<comment type="similarity">
    <text evidence="2 6">Belongs to the GMC oxidoreductase family.</text>
</comment>
<feature type="binding site" evidence="5">
    <location>
        <position position="225"/>
    </location>
    <ligand>
        <name>FAD</name>
        <dbReference type="ChEBI" id="CHEBI:57692"/>
    </ligand>
</feature>
<evidence type="ECO:0000256" key="5">
    <source>
        <dbReference type="PIRSR" id="PIRSR000137-2"/>
    </source>
</evidence>
<dbReference type="Gene3D" id="3.30.560.10">
    <property type="entry name" value="Glucose Oxidase, domain 3"/>
    <property type="match status" value="1"/>
</dbReference>
<dbReference type="InterPro" id="IPR000172">
    <property type="entry name" value="GMC_OxRdtase_N"/>
</dbReference>
<dbReference type="Pfam" id="PF00732">
    <property type="entry name" value="GMC_oxred_N"/>
    <property type="match status" value="1"/>
</dbReference>
<dbReference type="SUPFAM" id="SSF54373">
    <property type="entry name" value="FAD-linked reductases, C-terminal domain"/>
    <property type="match status" value="1"/>
</dbReference>